<sequence length="212" mass="25080">MDTKLIIYSLLIICFFFSCKKEIKQENNIHLNNEENIISDQNLIISVEKENFESYLGIKVKRLSKLKYNYILKRIDTLEIHKSTLISGLEWLCKSEQLIHNKIDNLDIEDFKSEIYRSNFAFLKGTVTINSGGNTYPRIKVEEYIFKSKKSATEAFNFLSNIKKIDNIWFRVSKAPNLLFLEENRIYYIISGGWYMMDIYREIGEELKKVNN</sequence>
<dbReference type="OrthoDB" id="1145241at2"/>
<dbReference type="AlphaFoldDB" id="A0A2U2X6I6"/>
<reference evidence="1" key="2">
    <citation type="submission" date="2018-05" db="EMBL/GenBank/DDBJ databases">
        <authorList>
            <person name="Lanie J.A."/>
            <person name="Ng W.-L."/>
            <person name="Kazmierczak K.M."/>
            <person name="Andrzejewski T.M."/>
            <person name="Davidsen T.M."/>
            <person name="Wayne K.J."/>
            <person name="Tettelin H."/>
            <person name="Glass J.I."/>
            <person name="Rusch D."/>
            <person name="Podicherti R."/>
            <person name="Tsui H.-C.T."/>
            <person name="Winkler M.E."/>
        </authorList>
    </citation>
    <scope>NUCLEOTIDE SEQUENCE [LARGE SCALE GENOMIC DNA]</scope>
    <source>
        <strain evidence="1">ZY111</strain>
    </source>
</reference>
<protein>
    <submittedName>
        <fullName evidence="1">Uncharacterized protein</fullName>
    </submittedName>
</protein>
<proteinExistence type="predicted"/>
<keyword evidence="2" id="KW-1185">Reference proteome</keyword>
<evidence type="ECO:0000313" key="1">
    <source>
        <dbReference type="EMBL" id="PWH83360.1"/>
    </source>
</evidence>
<dbReference type="EMBL" id="QFRI01000001">
    <property type="protein sequence ID" value="PWH83360.1"/>
    <property type="molecule type" value="Genomic_DNA"/>
</dbReference>
<organism evidence="1 2">
    <name type="scientific">Algibacter marinivivus</name>
    <dbReference type="NCBI Taxonomy" id="2100723"/>
    <lineage>
        <taxon>Bacteria</taxon>
        <taxon>Pseudomonadati</taxon>
        <taxon>Bacteroidota</taxon>
        <taxon>Flavobacteriia</taxon>
        <taxon>Flavobacteriales</taxon>
        <taxon>Flavobacteriaceae</taxon>
        <taxon>Algibacter</taxon>
    </lineage>
</organism>
<reference evidence="1" key="1">
    <citation type="submission" date="2018-05" db="EMBL/GenBank/DDBJ databases">
        <title>Algibacter marinivivus sp. nov., isolated from sample around a algae.</title>
        <authorList>
            <person name="Zhong X."/>
        </authorList>
    </citation>
    <scope>NUCLEOTIDE SEQUENCE [LARGE SCALE GENOMIC DNA]</scope>
    <source>
        <strain evidence="1">ZY111</strain>
    </source>
</reference>
<name>A0A2U2X6I6_9FLAO</name>
<evidence type="ECO:0000313" key="2">
    <source>
        <dbReference type="Proteomes" id="UP000245375"/>
    </source>
</evidence>
<dbReference type="RefSeq" id="WP_109351381.1">
    <property type="nucleotide sequence ID" value="NZ_QFRI01000001.1"/>
</dbReference>
<dbReference type="Proteomes" id="UP000245375">
    <property type="component" value="Unassembled WGS sequence"/>
</dbReference>
<gene>
    <name evidence="1" type="ORF">DIS18_02060</name>
</gene>
<comment type="caution">
    <text evidence="1">The sequence shown here is derived from an EMBL/GenBank/DDBJ whole genome shotgun (WGS) entry which is preliminary data.</text>
</comment>
<dbReference type="PROSITE" id="PS51257">
    <property type="entry name" value="PROKAR_LIPOPROTEIN"/>
    <property type="match status" value="1"/>
</dbReference>
<accession>A0A2U2X6I6</accession>